<comment type="caution">
    <text evidence="1">The sequence shown here is derived from an EMBL/GenBank/DDBJ whole genome shotgun (WGS) entry which is preliminary data.</text>
</comment>
<name>X1FL97_9ZZZZ</name>
<dbReference type="AlphaFoldDB" id="X1FL97"/>
<sequence length="265" mass="30008">LLFMSWSPNDTDSSVSTKTVTFTKQIDVFGVHIYATDNVADEKMLHAANLMAEYLDNDEDGIPDNQLVVDALVSENTMLIMAKDEDELRSMDWSTFPPGAKQGLWDNETRPGGAQRGVFDAALEEIIHPITDVGYAKAYPEVFGTGPGTVVAEIMDKARGGHFEKVPEKYPDNAWYTYYDETCLYDCQITEYVYWALTSILGAQDFPGRLENIQEEWRFNTKEKVQNGDPEIYALLTDPQYKFPTVLPDGVYKAKTFTIEKYQSK</sequence>
<protein>
    <submittedName>
        <fullName evidence="1">Uncharacterized protein</fullName>
    </submittedName>
</protein>
<proteinExistence type="predicted"/>
<accession>X1FL97</accession>
<dbReference type="EMBL" id="BARU01006173">
    <property type="protein sequence ID" value="GAH45742.1"/>
    <property type="molecule type" value="Genomic_DNA"/>
</dbReference>
<feature type="non-terminal residue" evidence="1">
    <location>
        <position position="1"/>
    </location>
</feature>
<reference evidence="1" key="1">
    <citation type="journal article" date="2014" name="Front. Microbiol.">
        <title>High frequency of phylogenetically diverse reductive dehalogenase-homologous genes in deep subseafloor sedimentary metagenomes.</title>
        <authorList>
            <person name="Kawai M."/>
            <person name="Futagami T."/>
            <person name="Toyoda A."/>
            <person name="Takaki Y."/>
            <person name="Nishi S."/>
            <person name="Hori S."/>
            <person name="Arai W."/>
            <person name="Tsubouchi T."/>
            <person name="Morono Y."/>
            <person name="Uchiyama I."/>
            <person name="Ito T."/>
            <person name="Fujiyama A."/>
            <person name="Inagaki F."/>
            <person name="Takami H."/>
        </authorList>
    </citation>
    <scope>NUCLEOTIDE SEQUENCE</scope>
    <source>
        <strain evidence="1">Expedition CK06-06</strain>
    </source>
</reference>
<gene>
    <name evidence="1" type="ORF">S03H2_12117</name>
</gene>
<organism evidence="1">
    <name type="scientific">marine sediment metagenome</name>
    <dbReference type="NCBI Taxonomy" id="412755"/>
    <lineage>
        <taxon>unclassified sequences</taxon>
        <taxon>metagenomes</taxon>
        <taxon>ecological metagenomes</taxon>
    </lineage>
</organism>
<evidence type="ECO:0000313" key="1">
    <source>
        <dbReference type="EMBL" id="GAH45742.1"/>
    </source>
</evidence>